<name>A0A7T4JVZ0_9CORY</name>
<keyword evidence="1" id="KW-0812">Transmembrane</keyword>
<reference evidence="2 4" key="1">
    <citation type="submission" date="2020-12" db="EMBL/GenBank/DDBJ databases">
        <title>FDA dAtabase for Regulatory Grade micrObial Sequences (FDA-ARGOS): Supporting development and validation of Infectious Disease Dx tests.</title>
        <authorList>
            <person name="Sproer C."/>
            <person name="Gronow S."/>
            <person name="Severitt S."/>
            <person name="Schroder I."/>
            <person name="Tallon L."/>
            <person name="Sadzewicz L."/>
            <person name="Zhao X."/>
            <person name="Boylan J."/>
            <person name="Ott S."/>
            <person name="Bowen H."/>
            <person name="Vavikolanu K."/>
            <person name="Mehta A."/>
            <person name="Aluvathingal J."/>
            <person name="Nadendla S."/>
            <person name="Lowell S."/>
            <person name="Myers T."/>
            <person name="Yan Y."/>
            <person name="Sichtig H."/>
        </authorList>
    </citation>
    <scope>NUCLEOTIDE SEQUENCE [LARGE SCALE GENOMIC DNA]</scope>
    <source>
        <strain evidence="2 4">FDAARGOS_1053</strain>
        <strain evidence="3">FDAARGOS_1191</strain>
    </source>
</reference>
<dbReference type="EMBL" id="CP069534">
    <property type="protein sequence ID" value="QRP70061.1"/>
    <property type="molecule type" value="Genomic_DNA"/>
</dbReference>
<dbReference type="RefSeq" id="WP_005389050.1">
    <property type="nucleotide sequence ID" value="NZ_CP066007.1"/>
</dbReference>
<dbReference type="EMBL" id="CP066007">
    <property type="protein sequence ID" value="QQB47385.1"/>
    <property type="molecule type" value="Genomic_DNA"/>
</dbReference>
<keyword evidence="1" id="KW-0472">Membrane</keyword>
<evidence type="ECO:0000313" key="2">
    <source>
        <dbReference type="EMBL" id="QQB47385.1"/>
    </source>
</evidence>
<evidence type="ECO:0000256" key="1">
    <source>
        <dbReference type="SAM" id="Phobius"/>
    </source>
</evidence>
<feature type="transmembrane region" description="Helical" evidence="1">
    <location>
        <begin position="12"/>
        <end position="31"/>
    </location>
</feature>
<evidence type="ECO:0000313" key="4">
    <source>
        <dbReference type="Proteomes" id="UP000596145"/>
    </source>
</evidence>
<gene>
    <name evidence="2" type="ORF">I6I10_05705</name>
    <name evidence="3" type="ORF">I6J21_09770</name>
</gene>
<dbReference type="AlphaFoldDB" id="A0A7T4JVZ0"/>
<dbReference type="OrthoDB" id="9934005at2"/>
<dbReference type="Proteomes" id="UP000617681">
    <property type="component" value="Chromosome"/>
</dbReference>
<proteinExistence type="predicted"/>
<dbReference type="GeneID" id="92760770"/>
<dbReference type="Proteomes" id="UP000596145">
    <property type="component" value="Chromosome"/>
</dbReference>
<feature type="transmembrane region" description="Helical" evidence="1">
    <location>
        <begin position="37"/>
        <end position="59"/>
    </location>
</feature>
<accession>A0A7T4JVZ0</accession>
<protein>
    <submittedName>
        <fullName evidence="2">Uncharacterized protein</fullName>
    </submittedName>
</protein>
<sequence>MTWKSTETVCSLTIVGCWAFGMLAILMAYGWDFMDALFSVPTFTITAVCIIILGSKFILDHAANTSPVFQDEIDDLDGTDNSAVPAPRL</sequence>
<keyword evidence="1" id="KW-1133">Transmembrane helix</keyword>
<organism evidence="2 4">
    <name type="scientific">Corynebacterium glucuronolyticum</name>
    <dbReference type="NCBI Taxonomy" id="39791"/>
    <lineage>
        <taxon>Bacteria</taxon>
        <taxon>Bacillati</taxon>
        <taxon>Actinomycetota</taxon>
        <taxon>Actinomycetes</taxon>
        <taxon>Mycobacteriales</taxon>
        <taxon>Corynebacteriaceae</taxon>
        <taxon>Corynebacterium</taxon>
    </lineage>
</organism>
<evidence type="ECO:0000313" key="3">
    <source>
        <dbReference type="EMBL" id="QRP70061.1"/>
    </source>
</evidence>